<keyword evidence="2" id="KW-0805">Transcription regulation</keyword>
<evidence type="ECO:0000259" key="6">
    <source>
        <dbReference type="SMART" id="SM01252"/>
    </source>
</evidence>
<keyword evidence="8" id="KW-1185">Reference proteome</keyword>
<evidence type="ECO:0000256" key="1">
    <source>
        <dbReference type="ARBA" id="ARBA00007247"/>
    </source>
</evidence>
<dbReference type="SMART" id="SM01252">
    <property type="entry name" value="KilA-N"/>
    <property type="match status" value="1"/>
</dbReference>
<gene>
    <name evidence="7" type="ORF">MPSI1_000340</name>
</gene>
<dbReference type="InterPro" id="IPR018004">
    <property type="entry name" value="KilA/APSES_HTH"/>
</dbReference>
<keyword evidence="4" id="KW-0804">Transcription</keyword>
<reference evidence="7" key="1">
    <citation type="submission" date="2023-02" db="EMBL/GenBank/DDBJ databases">
        <title>Mating type loci evolution in Malassezia.</title>
        <authorList>
            <person name="Coelho M.A."/>
        </authorList>
    </citation>
    <scope>NUCLEOTIDE SEQUENCE</scope>
    <source>
        <strain evidence="7">CBS 14136</strain>
    </source>
</reference>
<dbReference type="InterPro" id="IPR036887">
    <property type="entry name" value="HTH_APSES_sf"/>
</dbReference>
<dbReference type="SUPFAM" id="SSF54616">
    <property type="entry name" value="DNA-binding domain of Mlu1-box binding protein MBP1"/>
    <property type="match status" value="1"/>
</dbReference>
<dbReference type="PANTHER" id="PTHR47792:SF1">
    <property type="entry name" value="PROTEIN SOK2-RELATED"/>
    <property type="match status" value="1"/>
</dbReference>
<evidence type="ECO:0000313" key="8">
    <source>
        <dbReference type="Proteomes" id="UP001214628"/>
    </source>
</evidence>
<feature type="region of interest" description="Disordered" evidence="5">
    <location>
        <begin position="1"/>
        <end position="57"/>
    </location>
</feature>
<dbReference type="Pfam" id="PF04383">
    <property type="entry name" value="KilA-N"/>
    <property type="match status" value="1"/>
</dbReference>
<organism evidence="7 8">
    <name type="scientific">Malassezia psittaci</name>
    <dbReference type="NCBI Taxonomy" id="1821823"/>
    <lineage>
        <taxon>Eukaryota</taxon>
        <taxon>Fungi</taxon>
        <taxon>Dikarya</taxon>
        <taxon>Basidiomycota</taxon>
        <taxon>Ustilaginomycotina</taxon>
        <taxon>Malasseziomycetes</taxon>
        <taxon>Malasseziales</taxon>
        <taxon>Malasseziaceae</taxon>
        <taxon>Malassezia</taxon>
    </lineage>
</organism>
<feature type="compositionally biased region" description="Polar residues" evidence="5">
    <location>
        <begin position="15"/>
        <end position="35"/>
    </location>
</feature>
<evidence type="ECO:0000256" key="2">
    <source>
        <dbReference type="ARBA" id="ARBA00023015"/>
    </source>
</evidence>
<evidence type="ECO:0000256" key="4">
    <source>
        <dbReference type="ARBA" id="ARBA00023163"/>
    </source>
</evidence>
<dbReference type="Gene3D" id="3.10.260.10">
    <property type="entry name" value="Transcription regulator HTH, APSES-type DNA-binding domain"/>
    <property type="match status" value="1"/>
</dbReference>
<dbReference type="GO" id="GO:0005634">
    <property type="term" value="C:nucleus"/>
    <property type="evidence" value="ECO:0007669"/>
    <property type="project" value="TreeGrafter"/>
</dbReference>
<dbReference type="AlphaFoldDB" id="A0AAF0F2J4"/>
<dbReference type="GO" id="GO:0003700">
    <property type="term" value="F:DNA-binding transcription factor activity"/>
    <property type="evidence" value="ECO:0007669"/>
    <property type="project" value="TreeGrafter"/>
</dbReference>
<feature type="compositionally biased region" description="Polar residues" evidence="5">
    <location>
        <begin position="428"/>
        <end position="448"/>
    </location>
</feature>
<proteinExistence type="inferred from homology"/>
<dbReference type="PANTHER" id="PTHR47792">
    <property type="entry name" value="PROTEIN SOK2-RELATED"/>
    <property type="match status" value="1"/>
</dbReference>
<feature type="domain" description="KilA/APSES-type HTH DNA-binding" evidence="6">
    <location>
        <begin position="236"/>
        <end position="321"/>
    </location>
</feature>
<name>A0AAF0F2J4_9BASI</name>
<evidence type="ECO:0000256" key="5">
    <source>
        <dbReference type="SAM" id="MobiDB-lite"/>
    </source>
</evidence>
<accession>A0AAF0F2J4</accession>
<feature type="compositionally biased region" description="Polar residues" evidence="5">
    <location>
        <begin position="527"/>
        <end position="549"/>
    </location>
</feature>
<dbReference type="GO" id="GO:0043565">
    <property type="term" value="F:sequence-specific DNA binding"/>
    <property type="evidence" value="ECO:0007669"/>
    <property type="project" value="TreeGrafter"/>
</dbReference>
<comment type="similarity">
    <text evidence="1">Belongs to the EFG1/PHD1/stuA family.</text>
</comment>
<protein>
    <recommendedName>
        <fullName evidence="6">KilA/APSES-type HTH DNA-binding domain-containing protein</fullName>
    </recommendedName>
</protein>
<feature type="compositionally biased region" description="Polar residues" evidence="5">
    <location>
        <begin position="463"/>
        <end position="478"/>
    </location>
</feature>
<keyword evidence="3" id="KW-0238">DNA-binding</keyword>
<sequence>MSTASPSVPSASPSQYGASSIQHGSGPSNHGNTQPIHGHAASGMSSSDSHVGHASGVGLYPDNVQSAPHHLAAGSFANAQISPMASPYGTYGTGQHPMYGGSYSGHTYQAYPNYMGHIPHYAHPSHYPATSSTHAYHNQMMGGMVPHSGYSPHAAGHLPSHHSQAGVPISLTGSAQPGGLPGGPAGSMPSNSLVQTPSYGSAPQYSTQLPMAGRHRVTTTLWEDEGTLCFQVDVKGVCVARRHDNNMVNGTKLLNVCGMSRGKRDGILKNEKERIVVKVGAMHLKGVWIAFNRAKQLAEQHGIADALYPLFEPNIQSFLYHPDNYPRTAAVMAAAQERHVQRHYPGPSPSNPSLKDMGNANEMPTGMPLHAGLDGNHWGGAQPSHDTSAGSNDAAIHYQQYQPQYYPHHQHHSNMIPSNSSGGPGMFSSGNYYGSQGIPQSLRSTPSGTMGVDRRMEHGADPSVQSQQQAFSSMQPAVNGTHRRVSGIKRPNDDYGHATGESANHDSERGLASASAASSSAHNASHQTTGSVNSPESYNPASFGAQNFTLDEMKMMKRPKVSEAIPPQGANPASSVYVSEHAHESDTRPQSNAEVR</sequence>
<dbReference type="GO" id="GO:0045944">
    <property type="term" value="P:positive regulation of transcription by RNA polymerase II"/>
    <property type="evidence" value="ECO:0007669"/>
    <property type="project" value="TreeGrafter"/>
</dbReference>
<feature type="compositionally biased region" description="Low complexity" evidence="5">
    <location>
        <begin position="1"/>
        <end position="14"/>
    </location>
</feature>
<dbReference type="FunFam" id="3.10.260.10:FF:000003">
    <property type="entry name" value="Ascospore maturation 1 protein"/>
    <property type="match status" value="1"/>
</dbReference>
<dbReference type="InterPro" id="IPR029790">
    <property type="entry name" value="EFG1/Phd1/StuA"/>
</dbReference>
<evidence type="ECO:0000313" key="7">
    <source>
        <dbReference type="EMBL" id="WFD41706.1"/>
    </source>
</evidence>
<dbReference type="EMBL" id="CP118375">
    <property type="protein sequence ID" value="WFD41706.1"/>
    <property type="molecule type" value="Genomic_DNA"/>
</dbReference>
<dbReference type="Proteomes" id="UP001214628">
    <property type="component" value="Chromosome 1"/>
</dbReference>
<evidence type="ECO:0000256" key="3">
    <source>
        <dbReference type="ARBA" id="ARBA00023125"/>
    </source>
</evidence>
<feature type="compositionally biased region" description="Low complexity" evidence="5">
    <location>
        <begin position="512"/>
        <end position="526"/>
    </location>
</feature>
<feature type="region of interest" description="Disordered" evidence="5">
    <location>
        <begin position="408"/>
        <end position="596"/>
    </location>
</feature>